<protein>
    <recommendedName>
        <fullName evidence="4">ABC-type nitrate/sulfonate/bicarbonate transport system substrate-binding protein</fullName>
    </recommendedName>
</protein>
<organism evidence="2 3">
    <name type="scientific">Modestobacter roseus</name>
    <dbReference type="NCBI Taxonomy" id="1181884"/>
    <lineage>
        <taxon>Bacteria</taxon>
        <taxon>Bacillati</taxon>
        <taxon>Actinomycetota</taxon>
        <taxon>Actinomycetes</taxon>
        <taxon>Geodermatophilales</taxon>
        <taxon>Geodermatophilaceae</taxon>
        <taxon>Modestobacter</taxon>
    </lineage>
</organism>
<dbReference type="AlphaFoldDB" id="A0A562IQ99"/>
<dbReference type="Proteomes" id="UP000321490">
    <property type="component" value="Unassembled WGS sequence"/>
</dbReference>
<keyword evidence="3" id="KW-1185">Reference proteome</keyword>
<evidence type="ECO:0008006" key="4">
    <source>
        <dbReference type="Google" id="ProtNLM"/>
    </source>
</evidence>
<feature type="chain" id="PRO_5038861375" description="ABC-type nitrate/sulfonate/bicarbonate transport system substrate-binding protein" evidence="1">
    <location>
        <begin position="23"/>
        <end position="389"/>
    </location>
</feature>
<dbReference type="OrthoDB" id="3595952at2"/>
<dbReference type="PROSITE" id="PS51257">
    <property type="entry name" value="PROKAR_LIPOPROTEIN"/>
    <property type="match status" value="1"/>
</dbReference>
<gene>
    <name evidence="2" type="ORF">JD78_01499</name>
</gene>
<comment type="caution">
    <text evidence="2">The sequence shown here is derived from an EMBL/GenBank/DDBJ whole genome shotgun (WGS) entry which is preliminary data.</text>
</comment>
<evidence type="ECO:0000313" key="3">
    <source>
        <dbReference type="Proteomes" id="UP000321490"/>
    </source>
</evidence>
<dbReference type="RefSeq" id="WP_153360856.1">
    <property type="nucleotide sequence ID" value="NZ_JABGDC010000101.1"/>
</dbReference>
<reference evidence="2 3" key="1">
    <citation type="submission" date="2019-07" db="EMBL/GenBank/DDBJ databases">
        <title>R&amp;d 2014.</title>
        <authorList>
            <person name="Klenk H.-P."/>
        </authorList>
    </citation>
    <scope>NUCLEOTIDE SEQUENCE [LARGE SCALE GENOMIC DNA]</scope>
    <source>
        <strain evidence="2 3">DSM 45764</strain>
    </source>
</reference>
<name>A0A562IQ99_9ACTN</name>
<feature type="signal peptide" evidence="1">
    <location>
        <begin position="1"/>
        <end position="22"/>
    </location>
</feature>
<dbReference type="EMBL" id="VLKF01000001">
    <property type="protein sequence ID" value="TWH72976.1"/>
    <property type="molecule type" value="Genomic_DNA"/>
</dbReference>
<keyword evidence="1" id="KW-0732">Signal</keyword>
<evidence type="ECO:0000313" key="2">
    <source>
        <dbReference type="EMBL" id="TWH72976.1"/>
    </source>
</evidence>
<accession>A0A562IQ99</accession>
<dbReference type="Gene3D" id="3.40.190.10">
    <property type="entry name" value="Periplasmic binding protein-like II"/>
    <property type="match status" value="2"/>
</dbReference>
<proteinExistence type="predicted"/>
<sequence length="389" mass="40828">MRSIRTTIGLAALSMTALGLTACGSDDGGSAAAAPTGEVGSVDLAAAGCPETVVIQTDWNPEAEHGGIYQLVGDDAEIDAGAKSVRGTLVDSNGDSTGVMVEIRAGGPAIGFQAVSAQMYTDPDITLGYVDTDEAIQLSDSQPTVGVLAQLDISPQMIMWDPETYPDVETIADLGEAGATVRYFEGSAYMDYLTGAGILDEAQLDGSYDGTPAAFVAAGGQDAQQGYASAEPFIYENEVDAWGKPVEYQLIHDAGFEVYASSLSVRADQLEDLSGCMSELIPVMQQADVDYIADPSGANDLIVELVEEYDTGWQYSLEVADYAAQTMEELELTGNGTDGVHGTFDTDRLQTLIEQTTPIFTEQGSPPADGLAPEDIATNEFIDDSISVG</sequence>
<evidence type="ECO:0000256" key="1">
    <source>
        <dbReference type="SAM" id="SignalP"/>
    </source>
</evidence>